<dbReference type="AlphaFoldDB" id="A0A8A4TCC4"/>
<dbReference type="PROSITE" id="PS00627">
    <property type="entry name" value="GHMP_KINASES_ATP"/>
    <property type="match status" value="1"/>
</dbReference>
<dbReference type="Pfam" id="PF10509">
    <property type="entry name" value="GalKase_gal_bdg"/>
    <property type="match status" value="1"/>
</dbReference>
<dbReference type="KEGG" id="scor:J3U87_18495"/>
<comment type="similarity">
    <text evidence="1">Belongs to the GHMP kinase family. GalK subfamily.</text>
</comment>
<dbReference type="Proteomes" id="UP000663929">
    <property type="component" value="Chromosome"/>
</dbReference>
<keyword evidence="4" id="KW-0418">Kinase</keyword>
<dbReference type="PANTHER" id="PTHR10457:SF7">
    <property type="entry name" value="GALACTOKINASE-RELATED"/>
    <property type="match status" value="1"/>
</dbReference>
<dbReference type="PIRSF" id="PIRSF000530">
    <property type="entry name" value="Galactokinase"/>
    <property type="match status" value="1"/>
</dbReference>
<dbReference type="Pfam" id="PF00288">
    <property type="entry name" value="GHMP_kinases_N"/>
    <property type="match status" value="1"/>
</dbReference>
<keyword evidence="9" id="KW-1185">Reference proteome</keyword>
<evidence type="ECO:0000313" key="8">
    <source>
        <dbReference type="EMBL" id="QTD47586.1"/>
    </source>
</evidence>
<dbReference type="GO" id="GO:0006012">
    <property type="term" value="P:galactose metabolic process"/>
    <property type="evidence" value="ECO:0007669"/>
    <property type="project" value="InterPro"/>
</dbReference>
<evidence type="ECO:0008006" key="10">
    <source>
        <dbReference type="Google" id="ProtNLM"/>
    </source>
</evidence>
<gene>
    <name evidence="8" type="ORF">J3U87_18495</name>
</gene>
<proteinExistence type="inferred from homology"/>
<dbReference type="InterPro" id="IPR020568">
    <property type="entry name" value="Ribosomal_Su5_D2-typ_SF"/>
</dbReference>
<feature type="domain" description="GHMP kinase N-terminal" evidence="6">
    <location>
        <begin position="119"/>
        <end position="205"/>
    </location>
</feature>
<evidence type="ECO:0000256" key="4">
    <source>
        <dbReference type="ARBA" id="ARBA00022777"/>
    </source>
</evidence>
<keyword evidence="3" id="KW-0547">Nucleotide-binding</keyword>
<evidence type="ECO:0000256" key="1">
    <source>
        <dbReference type="ARBA" id="ARBA00006566"/>
    </source>
</evidence>
<dbReference type="Gene3D" id="3.30.70.890">
    <property type="entry name" value="GHMP kinase, C-terminal domain"/>
    <property type="match status" value="1"/>
</dbReference>
<dbReference type="SUPFAM" id="SSF55060">
    <property type="entry name" value="GHMP Kinase, C-terminal domain"/>
    <property type="match status" value="1"/>
</dbReference>
<keyword evidence="2" id="KW-0808">Transferase</keyword>
<dbReference type="GO" id="GO:0005524">
    <property type="term" value="F:ATP binding"/>
    <property type="evidence" value="ECO:0007669"/>
    <property type="project" value="UniProtKB-KW"/>
</dbReference>
<evidence type="ECO:0000256" key="5">
    <source>
        <dbReference type="ARBA" id="ARBA00022840"/>
    </source>
</evidence>
<name>A0A8A4TCC4_SULCO</name>
<organism evidence="8 9">
    <name type="scientific">Sulfidibacter corallicola</name>
    <dbReference type="NCBI Taxonomy" id="2818388"/>
    <lineage>
        <taxon>Bacteria</taxon>
        <taxon>Pseudomonadati</taxon>
        <taxon>Acidobacteriota</taxon>
        <taxon>Holophagae</taxon>
        <taxon>Acanthopleuribacterales</taxon>
        <taxon>Acanthopleuribacteraceae</taxon>
        <taxon>Sulfidibacter</taxon>
    </lineage>
</organism>
<dbReference type="EMBL" id="CP071793">
    <property type="protein sequence ID" value="QTD47586.1"/>
    <property type="molecule type" value="Genomic_DNA"/>
</dbReference>
<dbReference type="InterPro" id="IPR036554">
    <property type="entry name" value="GHMP_kinase_C_sf"/>
</dbReference>
<dbReference type="InterPro" id="IPR006206">
    <property type="entry name" value="Mevalonate/galactokinase"/>
</dbReference>
<dbReference type="GO" id="GO:0005829">
    <property type="term" value="C:cytosol"/>
    <property type="evidence" value="ECO:0007669"/>
    <property type="project" value="TreeGrafter"/>
</dbReference>
<evidence type="ECO:0000259" key="6">
    <source>
        <dbReference type="Pfam" id="PF00288"/>
    </source>
</evidence>
<protein>
    <recommendedName>
        <fullName evidence="10">Galactokinase</fullName>
    </recommendedName>
</protein>
<evidence type="ECO:0000256" key="3">
    <source>
        <dbReference type="ARBA" id="ARBA00022741"/>
    </source>
</evidence>
<dbReference type="PANTHER" id="PTHR10457">
    <property type="entry name" value="MEVALONATE KINASE/GALACTOKINASE"/>
    <property type="match status" value="1"/>
</dbReference>
<dbReference type="SUPFAM" id="SSF54211">
    <property type="entry name" value="Ribosomal protein S5 domain 2-like"/>
    <property type="match status" value="1"/>
</dbReference>
<dbReference type="InterPro" id="IPR006203">
    <property type="entry name" value="GHMP_knse_ATP-bd_CS"/>
</dbReference>
<dbReference type="GO" id="GO:0004335">
    <property type="term" value="F:galactokinase activity"/>
    <property type="evidence" value="ECO:0007669"/>
    <property type="project" value="InterPro"/>
</dbReference>
<evidence type="ECO:0000259" key="7">
    <source>
        <dbReference type="Pfam" id="PF10509"/>
    </source>
</evidence>
<evidence type="ECO:0000313" key="9">
    <source>
        <dbReference type="Proteomes" id="UP000663929"/>
    </source>
</evidence>
<dbReference type="PRINTS" id="PR00473">
    <property type="entry name" value="GALCTOKINASE"/>
</dbReference>
<dbReference type="RefSeq" id="WP_237377255.1">
    <property type="nucleotide sequence ID" value="NZ_CP071793.1"/>
</dbReference>
<dbReference type="InterPro" id="IPR000705">
    <property type="entry name" value="Galactokinase"/>
</dbReference>
<dbReference type="InterPro" id="IPR014721">
    <property type="entry name" value="Ribsml_uS5_D2-typ_fold_subgr"/>
</dbReference>
<feature type="domain" description="Galactokinase N-terminal" evidence="7">
    <location>
        <begin position="32"/>
        <end position="79"/>
    </location>
</feature>
<sequence length="417" mass="45086">MTMPRVTLEELYGVDPERLAAQDARRAMGARHFRSTYGRDPEAVFSAPGRIELLGNHTDHQGGQVLATTIGWDVLAFAAANEEKVVRLHSNAYRDAFTLWLDDLAPLPEERGRVAALIRGVAAGLAARGCGIGGLDLFFASQVPIGGGLSSSAAIEVLLGRLFHELHGSGDLSCGELARVAQDAETNWFGKPCGLMDQLVISHGGLIALDFANPDEPGVSLLDVAFPPPDKCMILVQTGSDHEGLDAAYASIPQEMGALARALGRRRMRDVSQPELLQAMPKLRQTLGDRAVLRGLHFLDEQERVVRGTAALKRGDWETFLSCTRESGVSSHAWLQSSFLDPESQGISLALYLCRSFFEAGTAGGWRVHGGGFGGSVLALMESDRVEPFRRLMEPVFGKGAVREVQIRRHGVVRLNG</sequence>
<dbReference type="PRINTS" id="PR00959">
    <property type="entry name" value="MEVGALKINASE"/>
</dbReference>
<keyword evidence="5" id="KW-0067">ATP-binding</keyword>
<dbReference type="Gene3D" id="3.30.230.10">
    <property type="match status" value="1"/>
</dbReference>
<reference evidence="8" key="1">
    <citation type="submission" date="2021-03" db="EMBL/GenBank/DDBJ databases">
        <title>Acanthopleuribacteraceae sp. M133.</title>
        <authorList>
            <person name="Wang G."/>
        </authorList>
    </citation>
    <scope>NUCLEOTIDE SEQUENCE</scope>
    <source>
        <strain evidence="8">M133</strain>
    </source>
</reference>
<accession>A0A8A4TCC4</accession>
<dbReference type="InterPro" id="IPR019539">
    <property type="entry name" value="GalKase_N"/>
</dbReference>
<dbReference type="InterPro" id="IPR006204">
    <property type="entry name" value="GHMP_kinase_N_dom"/>
</dbReference>
<evidence type="ECO:0000256" key="2">
    <source>
        <dbReference type="ARBA" id="ARBA00022679"/>
    </source>
</evidence>